<keyword evidence="3 8" id="KW-0436">Ligase</keyword>
<feature type="domain" description="CN hydrolase" evidence="9">
    <location>
        <begin position="5"/>
        <end position="276"/>
    </location>
</feature>
<dbReference type="FunFam" id="3.40.50.620:FF:000036">
    <property type="entry name" value="Glutamine-dependent NAD(+) synthetase"/>
    <property type="match status" value="1"/>
</dbReference>
<dbReference type="GO" id="GO:0003952">
    <property type="term" value="F:NAD+ synthase (glutamine-hydrolyzing) activity"/>
    <property type="evidence" value="ECO:0007669"/>
    <property type="project" value="UniProtKB-UniRule"/>
</dbReference>
<keyword evidence="4 8" id="KW-0547">Nucleotide-binding</keyword>
<dbReference type="CDD" id="cd00553">
    <property type="entry name" value="NAD_synthase"/>
    <property type="match status" value="1"/>
</dbReference>
<dbReference type="SUPFAM" id="SSF56317">
    <property type="entry name" value="Carbon-nitrogen hydrolase"/>
    <property type="match status" value="1"/>
</dbReference>
<keyword evidence="6 8" id="KW-0520">NAD</keyword>
<dbReference type="GO" id="GO:0005737">
    <property type="term" value="C:cytoplasm"/>
    <property type="evidence" value="ECO:0007669"/>
    <property type="project" value="InterPro"/>
</dbReference>
<dbReference type="Pfam" id="PF00795">
    <property type="entry name" value="CN_hydrolase"/>
    <property type="match status" value="1"/>
</dbReference>
<dbReference type="STRING" id="578462.A0A0L0RZA4"/>
<dbReference type="OrthoDB" id="2020662at2759"/>
<dbReference type="eggNOG" id="KOG2303">
    <property type="taxonomic scope" value="Eukaryota"/>
</dbReference>
<dbReference type="GO" id="GO:0005524">
    <property type="term" value="F:ATP binding"/>
    <property type="evidence" value="ECO:0007669"/>
    <property type="project" value="UniProtKB-UniRule"/>
</dbReference>
<evidence type="ECO:0000256" key="2">
    <source>
        <dbReference type="ARBA" id="ARBA00007145"/>
    </source>
</evidence>
<dbReference type="PROSITE" id="PS50263">
    <property type="entry name" value="CN_HYDROLASE"/>
    <property type="match status" value="1"/>
</dbReference>
<dbReference type="Pfam" id="PF02540">
    <property type="entry name" value="NAD_synthase"/>
    <property type="match status" value="1"/>
</dbReference>
<evidence type="ECO:0000256" key="3">
    <source>
        <dbReference type="ARBA" id="ARBA00022598"/>
    </source>
</evidence>
<comment type="pathway">
    <text evidence="1 8">Cofactor biosynthesis; NAD(+) biosynthesis; NAD(+) from deamido-NAD(+) (L-Gln route): step 1/1.</text>
</comment>
<name>A0A0L0RZA4_ALLM3</name>
<dbReference type="FunFam" id="3.60.110.10:FF:000003">
    <property type="entry name" value="Glutamine-dependent NAD(+) synthetase"/>
    <property type="match status" value="1"/>
</dbReference>
<dbReference type="InterPro" id="IPR036526">
    <property type="entry name" value="C-N_Hydrolase_sf"/>
</dbReference>
<dbReference type="InterPro" id="IPR003694">
    <property type="entry name" value="NAD_synthase"/>
</dbReference>
<reference evidence="10 11" key="1">
    <citation type="submission" date="2009-11" db="EMBL/GenBank/DDBJ databases">
        <title>Annotation of Allomyces macrogynus ATCC 38327.</title>
        <authorList>
            <consortium name="The Broad Institute Genome Sequencing Platform"/>
            <person name="Russ C."/>
            <person name="Cuomo C."/>
            <person name="Burger G."/>
            <person name="Gray M.W."/>
            <person name="Holland P.W.H."/>
            <person name="King N."/>
            <person name="Lang F.B.F."/>
            <person name="Roger A.J."/>
            <person name="Ruiz-Trillo I."/>
            <person name="Young S.K."/>
            <person name="Zeng Q."/>
            <person name="Gargeya S."/>
            <person name="Fitzgerald M."/>
            <person name="Haas B."/>
            <person name="Abouelleil A."/>
            <person name="Alvarado L."/>
            <person name="Arachchi H.M."/>
            <person name="Berlin A."/>
            <person name="Chapman S.B."/>
            <person name="Gearin G."/>
            <person name="Goldberg J."/>
            <person name="Griggs A."/>
            <person name="Gujja S."/>
            <person name="Hansen M."/>
            <person name="Heiman D."/>
            <person name="Howarth C."/>
            <person name="Larimer J."/>
            <person name="Lui A."/>
            <person name="MacDonald P.J.P."/>
            <person name="McCowen C."/>
            <person name="Montmayeur A."/>
            <person name="Murphy C."/>
            <person name="Neiman D."/>
            <person name="Pearson M."/>
            <person name="Priest M."/>
            <person name="Roberts A."/>
            <person name="Saif S."/>
            <person name="Shea T."/>
            <person name="Sisk P."/>
            <person name="Stolte C."/>
            <person name="Sykes S."/>
            <person name="Wortman J."/>
            <person name="Nusbaum C."/>
            <person name="Birren B."/>
        </authorList>
    </citation>
    <scope>NUCLEOTIDE SEQUENCE [LARGE SCALE GENOMIC DNA]</scope>
    <source>
        <strain evidence="10 11">ATCC 38327</strain>
    </source>
</reference>
<dbReference type="VEuPathDB" id="FungiDB:AMAG_01347"/>
<evidence type="ECO:0000256" key="7">
    <source>
        <dbReference type="ARBA" id="ARBA00052340"/>
    </source>
</evidence>
<dbReference type="Gene3D" id="3.60.110.10">
    <property type="entry name" value="Carbon-nitrogen hydrolase"/>
    <property type="match status" value="1"/>
</dbReference>
<organism evidence="10 11">
    <name type="scientific">Allomyces macrogynus (strain ATCC 38327)</name>
    <name type="common">Allomyces javanicus var. macrogynus</name>
    <dbReference type="NCBI Taxonomy" id="578462"/>
    <lineage>
        <taxon>Eukaryota</taxon>
        <taxon>Fungi</taxon>
        <taxon>Fungi incertae sedis</taxon>
        <taxon>Blastocladiomycota</taxon>
        <taxon>Blastocladiomycetes</taxon>
        <taxon>Blastocladiales</taxon>
        <taxon>Blastocladiaceae</taxon>
        <taxon>Allomyces</taxon>
    </lineage>
</organism>
<evidence type="ECO:0000259" key="9">
    <source>
        <dbReference type="PROSITE" id="PS50263"/>
    </source>
</evidence>
<dbReference type="InterPro" id="IPR014729">
    <property type="entry name" value="Rossmann-like_a/b/a_fold"/>
</dbReference>
<dbReference type="InterPro" id="IPR003010">
    <property type="entry name" value="C-N_Hydrolase"/>
</dbReference>
<evidence type="ECO:0000256" key="4">
    <source>
        <dbReference type="ARBA" id="ARBA00022741"/>
    </source>
</evidence>
<dbReference type="PANTHER" id="PTHR23090:SF9">
    <property type="entry name" value="GLUTAMINE-DEPENDENT NAD(+) SYNTHETASE"/>
    <property type="match status" value="1"/>
</dbReference>
<keyword evidence="11" id="KW-1185">Reference proteome</keyword>
<evidence type="ECO:0000313" key="11">
    <source>
        <dbReference type="Proteomes" id="UP000054350"/>
    </source>
</evidence>
<proteinExistence type="inferred from homology"/>
<evidence type="ECO:0000256" key="6">
    <source>
        <dbReference type="ARBA" id="ARBA00023027"/>
    </source>
</evidence>
<keyword evidence="5 8" id="KW-0067">ATP-binding</keyword>
<dbReference type="EMBL" id="GG745329">
    <property type="protein sequence ID" value="KNE55455.1"/>
    <property type="molecule type" value="Genomic_DNA"/>
</dbReference>
<reference evidence="11" key="2">
    <citation type="submission" date="2009-11" db="EMBL/GenBank/DDBJ databases">
        <title>The Genome Sequence of Allomyces macrogynus strain ATCC 38327.</title>
        <authorList>
            <consortium name="The Broad Institute Genome Sequencing Platform"/>
            <person name="Russ C."/>
            <person name="Cuomo C."/>
            <person name="Shea T."/>
            <person name="Young S.K."/>
            <person name="Zeng Q."/>
            <person name="Koehrsen M."/>
            <person name="Haas B."/>
            <person name="Borodovsky M."/>
            <person name="Guigo R."/>
            <person name="Alvarado L."/>
            <person name="Berlin A."/>
            <person name="Borenstein D."/>
            <person name="Chen Z."/>
            <person name="Engels R."/>
            <person name="Freedman E."/>
            <person name="Gellesch M."/>
            <person name="Goldberg J."/>
            <person name="Griggs A."/>
            <person name="Gujja S."/>
            <person name="Heiman D."/>
            <person name="Hepburn T."/>
            <person name="Howarth C."/>
            <person name="Jen D."/>
            <person name="Larson L."/>
            <person name="Lewis B."/>
            <person name="Mehta T."/>
            <person name="Park D."/>
            <person name="Pearson M."/>
            <person name="Roberts A."/>
            <person name="Saif S."/>
            <person name="Shenoy N."/>
            <person name="Sisk P."/>
            <person name="Stolte C."/>
            <person name="Sykes S."/>
            <person name="Walk T."/>
            <person name="White J."/>
            <person name="Yandava C."/>
            <person name="Burger G."/>
            <person name="Gray M.W."/>
            <person name="Holland P.W.H."/>
            <person name="King N."/>
            <person name="Lang F.B.F."/>
            <person name="Roger A.J."/>
            <person name="Ruiz-Trillo I."/>
            <person name="Lander E."/>
            <person name="Nusbaum C."/>
        </authorList>
    </citation>
    <scope>NUCLEOTIDE SEQUENCE [LARGE SCALE GENOMIC DNA]</scope>
    <source>
        <strain evidence="11">ATCC 38327</strain>
    </source>
</reference>
<dbReference type="OMA" id="TSQEVCN"/>
<accession>A0A0L0RZA4</accession>
<dbReference type="Proteomes" id="UP000054350">
    <property type="component" value="Unassembled WGS sequence"/>
</dbReference>
<dbReference type="HAMAP" id="MF_02090">
    <property type="entry name" value="NadE_glutamine_dep"/>
    <property type="match status" value="1"/>
</dbReference>
<comment type="similarity">
    <text evidence="2 8">In the C-terminal section; belongs to the NAD synthetase family.</text>
</comment>
<comment type="catalytic activity">
    <reaction evidence="7 8">
        <text>deamido-NAD(+) + L-glutamine + ATP + H2O = L-glutamate + AMP + diphosphate + NAD(+) + H(+)</text>
        <dbReference type="Rhea" id="RHEA:24384"/>
        <dbReference type="ChEBI" id="CHEBI:15377"/>
        <dbReference type="ChEBI" id="CHEBI:15378"/>
        <dbReference type="ChEBI" id="CHEBI:29985"/>
        <dbReference type="ChEBI" id="CHEBI:30616"/>
        <dbReference type="ChEBI" id="CHEBI:33019"/>
        <dbReference type="ChEBI" id="CHEBI:57540"/>
        <dbReference type="ChEBI" id="CHEBI:58359"/>
        <dbReference type="ChEBI" id="CHEBI:58437"/>
        <dbReference type="ChEBI" id="CHEBI:456215"/>
        <dbReference type="EC" id="6.3.5.1"/>
    </reaction>
</comment>
<dbReference type="UniPathway" id="UPA00253">
    <property type="reaction ID" value="UER00334"/>
</dbReference>
<dbReference type="PIRSF" id="PIRSF006630">
    <property type="entry name" value="NADS_GAT"/>
    <property type="match status" value="1"/>
</dbReference>
<dbReference type="Gene3D" id="3.40.50.620">
    <property type="entry name" value="HUPs"/>
    <property type="match status" value="1"/>
</dbReference>
<dbReference type="GO" id="GO:0004359">
    <property type="term" value="F:glutaminase activity"/>
    <property type="evidence" value="ECO:0007669"/>
    <property type="project" value="InterPro"/>
</dbReference>
<gene>
    <name evidence="10" type="ORF">AMAG_01347</name>
</gene>
<dbReference type="NCBIfam" id="TIGR00552">
    <property type="entry name" value="nadE"/>
    <property type="match status" value="1"/>
</dbReference>
<dbReference type="EC" id="6.3.5.1" evidence="8"/>
<dbReference type="GO" id="GO:0009435">
    <property type="term" value="P:NAD+ biosynthetic process"/>
    <property type="evidence" value="ECO:0007669"/>
    <property type="project" value="UniProtKB-UniRule"/>
</dbReference>
<evidence type="ECO:0000256" key="5">
    <source>
        <dbReference type="ARBA" id="ARBA00022840"/>
    </source>
</evidence>
<evidence type="ECO:0000256" key="8">
    <source>
        <dbReference type="PIRNR" id="PIRNR006630"/>
    </source>
</evidence>
<dbReference type="InterPro" id="IPR014445">
    <property type="entry name" value="Gln-dep_NAD_synthase"/>
</dbReference>
<dbReference type="AlphaFoldDB" id="A0A0L0RZA4"/>
<protein>
    <recommendedName>
        <fullName evidence="8">Glutamine-dependent NAD(+) synthetase</fullName>
        <ecNumber evidence="8">6.3.5.1</ecNumber>
    </recommendedName>
    <alternativeName>
        <fullName evidence="8">NAD(+) synthase [glutamine-hydrolyzing]</fullName>
    </alternativeName>
</protein>
<dbReference type="SUPFAM" id="SSF52402">
    <property type="entry name" value="Adenine nucleotide alpha hydrolases-like"/>
    <property type="match status" value="1"/>
</dbReference>
<evidence type="ECO:0000313" key="10">
    <source>
        <dbReference type="EMBL" id="KNE55455.1"/>
    </source>
</evidence>
<dbReference type="PANTHER" id="PTHR23090">
    <property type="entry name" value="NH 3 /GLUTAMINE-DEPENDENT NAD + SYNTHETASE"/>
    <property type="match status" value="1"/>
</dbReference>
<evidence type="ECO:0000256" key="1">
    <source>
        <dbReference type="ARBA" id="ARBA00005188"/>
    </source>
</evidence>
<sequence>MGHVAIIATCSLNQWALDFTGNLERIQKSLQVALDNGASLRIGPELEITGYGCNDHFLESDTYLHSWQVLVELLKHPACQSDMICDFGMPVKHRGVNYNCRVLVCKGQIMLIRPKMFLANDGNYREMRWFTPWMHARTVEDHALPRMVAAATGQRVVPFGDAVLATHDTVIGVETCEEVFSAQPPHVAMALDGVELFTNSSGSHHELRKLRTRLDLITGATRKCGGIYLYANQQGCDGERVYYDGSAMVVVNGNVVAQGSQFSLRDVEVVTAVVDLEAVRSFRSGRISSNWQAAAAPRYPRIHVDVALSSSVWQPASRTPRFVPGLVPTRPMEPVICSPEEEIALGPACWLWDYLRRSRVQGYFLPLSGGIDSCATAVIVFSMCRLVVDAIKSKVEPQVLEDLRRIVGEPADSQWVPSSPQDVCARIFHTCYLSSEHSSAETRGRAQDLAKAIGAYHLNVPIDSVVSAISSLFVRITNKEPKFKLFGGSPAENLALQNIQARTRMVLSYLFAQLLCWARGRQGSLLVLGSANVDESLRGYMTKYDCSSADLNPIGGISKTDLRAFIRWAQTNFDLPILGSFLDATPTAELEPSSADYVQADEADMGMTYDELSQYGRLRKVQKCGPFSMFTQLVLDWGHRMTPAAVATKVKSFFTYYAINRHKMTTLTPSYHAESYGTDDNRFDLRPFLYPARFQWQYARIDEAVRTMEAVASGDASGRPAECVPLD</sequence>
<dbReference type="InterPro" id="IPR022310">
    <property type="entry name" value="NAD/GMP_synthase"/>
</dbReference>
<dbReference type="CDD" id="cd07570">
    <property type="entry name" value="GAT_Gln-NAD-synth"/>
    <property type="match status" value="1"/>
</dbReference>